<comment type="caution">
    <text evidence="1">The sequence shown here is derived from an EMBL/GenBank/DDBJ whole genome shotgun (WGS) entry which is preliminary data.</text>
</comment>
<reference evidence="1 2" key="1">
    <citation type="submission" date="2020-03" db="EMBL/GenBank/DDBJ databases">
        <title>Bacterial samples isolated from urine from healthy bovine heifers (Gyr breed).</title>
        <authorList>
            <person name="Giannattasio-Ferraz S."/>
            <person name="Maskeri L."/>
            <person name="Penido A."/>
            <person name="Barbosa-Stancioli E.F."/>
            <person name="Putonti C."/>
        </authorList>
    </citation>
    <scope>NUCLEOTIDE SEQUENCE [LARGE SCALE GENOMIC DNA]</scope>
    <source>
        <strain evidence="1 2">UFMG-H7</strain>
    </source>
</reference>
<evidence type="ECO:0000313" key="1">
    <source>
        <dbReference type="EMBL" id="NKC68861.1"/>
    </source>
</evidence>
<name>A0A7X6I3S6_9ENTE</name>
<accession>A0A7X6I3S6</accession>
<proteinExistence type="predicted"/>
<sequence>MSKRESNPVVKSKLKKYYIGLVFLSVLIVTFSGEDKETSNSSNLNSEVVFFENAIEVQNDVVSYIANQDVYADDARQQTIKFLDESIGKLKEKKPARNLPSEVKKGYKKHRDGLTKIRKGYSSNKIELAEEGGNDIREAREAYEKYLLENPEIEEELSVSFVW</sequence>
<dbReference type="AlphaFoldDB" id="A0A7X6I3S6"/>
<evidence type="ECO:0000313" key="2">
    <source>
        <dbReference type="Proteomes" id="UP000521358"/>
    </source>
</evidence>
<organism evidence="1 2">
    <name type="scientific">Vagococcus fluvialis</name>
    <dbReference type="NCBI Taxonomy" id="2738"/>
    <lineage>
        <taxon>Bacteria</taxon>
        <taxon>Bacillati</taxon>
        <taxon>Bacillota</taxon>
        <taxon>Bacilli</taxon>
        <taxon>Lactobacillales</taxon>
        <taxon>Enterococcaceae</taxon>
        <taxon>Vagococcus</taxon>
    </lineage>
</organism>
<dbReference type="Proteomes" id="UP000521358">
    <property type="component" value="Unassembled WGS sequence"/>
</dbReference>
<dbReference type="EMBL" id="JAAVMB010000016">
    <property type="protein sequence ID" value="NKC68861.1"/>
    <property type="molecule type" value="Genomic_DNA"/>
</dbReference>
<protein>
    <submittedName>
        <fullName evidence="1">Uncharacterized protein</fullName>
    </submittedName>
</protein>
<gene>
    <name evidence="1" type="ORF">HED35_12255</name>
</gene>
<dbReference type="RefSeq" id="WP_167807950.1">
    <property type="nucleotide sequence ID" value="NZ_JAAVMB010000016.1"/>
</dbReference>